<evidence type="ECO:0000256" key="8">
    <source>
        <dbReference type="ARBA" id="ARBA00023133"/>
    </source>
</evidence>
<comment type="pathway">
    <text evidence="10">Porphyrin-containing compound metabolism; heme A biosynthesis; heme A from heme O: step 1/1.</text>
</comment>
<evidence type="ECO:0000256" key="6">
    <source>
        <dbReference type="ARBA" id="ARBA00023002"/>
    </source>
</evidence>
<feature type="transmembrane region" description="Helical" evidence="12">
    <location>
        <begin position="198"/>
        <end position="219"/>
    </location>
</feature>
<dbReference type="GO" id="GO:0006784">
    <property type="term" value="P:heme A biosynthetic process"/>
    <property type="evidence" value="ECO:0007669"/>
    <property type="project" value="InterPro"/>
</dbReference>
<gene>
    <name evidence="13" type="ORF">E2488_14160</name>
</gene>
<sequence>MEIKSNKKYKYTKTIRNWLLLGLIMLIGQVIIGGITRLTGSGLSITRWDIITGVIPPLNAEEWLHEFNLYKETPQFHKINSTFTIQDFKFIYFWEYFHRLWVRALGFIFLIPFLIFVVRKKINGYLIKRLGLVVFLTILTASAGWIMVKSGLVNRPWVNAYKLTIHFMLALLVITAMVKTIADVYNFGTRKANKSRKIVSLVLVITFIQMIFAGLMSGMRAGLYYPSWPNMNGEFLPAVLLNSENWIWENMINYDSYLFAPAFIQFTHRMLAYLLLVITIYMFLKLRNKITVFSKNWLNTILFLLILQVVLGILTVLNVEGKIPLFLGTSHQLVGVLFLISLLFLNYSLREQKNKKTPI</sequence>
<keyword evidence="8" id="KW-0350">Heme biosynthesis</keyword>
<reference evidence="13 14" key="1">
    <citation type="journal article" date="2011" name="J. Microbiol.">
        <title>Gramella jeungdoensis sp. nov., isolated from a solar saltern in Korea.</title>
        <authorList>
            <person name="Joung Y."/>
            <person name="Kim H."/>
            <person name="Jang T."/>
            <person name="Ahn T.S."/>
            <person name="Joh K."/>
        </authorList>
    </citation>
    <scope>NUCLEOTIDE SEQUENCE [LARGE SCALE GENOMIC DNA]</scope>
    <source>
        <strain evidence="13 14">KCTC 23123</strain>
    </source>
</reference>
<evidence type="ECO:0000256" key="11">
    <source>
        <dbReference type="ARBA" id="ARBA00048044"/>
    </source>
</evidence>
<proteinExistence type="predicted"/>
<feature type="transmembrane region" description="Helical" evidence="12">
    <location>
        <begin position="160"/>
        <end position="178"/>
    </location>
</feature>
<dbReference type="OrthoDB" id="9793156at2"/>
<keyword evidence="3 12" id="KW-0812">Transmembrane</keyword>
<protein>
    <submittedName>
        <fullName evidence="13">Heme A synthase</fullName>
    </submittedName>
</protein>
<feature type="transmembrane region" description="Helical" evidence="12">
    <location>
        <begin position="100"/>
        <end position="118"/>
    </location>
</feature>
<evidence type="ECO:0000256" key="12">
    <source>
        <dbReference type="SAM" id="Phobius"/>
    </source>
</evidence>
<accession>A0A4Y8ARC6</accession>
<evidence type="ECO:0000256" key="5">
    <source>
        <dbReference type="ARBA" id="ARBA00022989"/>
    </source>
</evidence>
<dbReference type="PANTHER" id="PTHR23289:SF2">
    <property type="entry name" value="CYTOCHROME C OXIDASE ASSEMBLY PROTEIN COX15 HOMOLOG"/>
    <property type="match status" value="1"/>
</dbReference>
<name>A0A4Y8ARC6_9FLAO</name>
<comment type="catalytic activity">
    <reaction evidence="11">
        <text>Fe(II)-heme o + 2 A + H2O = Fe(II)-heme a + 2 AH2</text>
        <dbReference type="Rhea" id="RHEA:63388"/>
        <dbReference type="ChEBI" id="CHEBI:13193"/>
        <dbReference type="ChEBI" id="CHEBI:15377"/>
        <dbReference type="ChEBI" id="CHEBI:17499"/>
        <dbReference type="ChEBI" id="CHEBI:60530"/>
        <dbReference type="ChEBI" id="CHEBI:61715"/>
        <dbReference type="EC" id="1.17.99.9"/>
    </reaction>
    <physiologicalReaction direction="left-to-right" evidence="11">
        <dbReference type="Rhea" id="RHEA:63389"/>
    </physiologicalReaction>
</comment>
<dbReference type="GO" id="GO:0016020">
    <property type="term" value="C:membrane"/>
    <property type="evidence" value="ECO:0007669"/>
    <property type="project" value="UniProtKB-SubCell"/>
</dbReference>
<comment type="caution">
    <text evidence="13">The sequence shown here is derived from an EMBL/GenBank/DDBJ whole genome shotgun (WGS) entry which is preliminary data.</text>
</comment>
<dbReference type="GO" id="GO:0120547">
    <property type="term" value="F:heme A synthase activity"/>
    <property type="evidence" value="ECO:0007669"/>
    <property type="project" value="UniProtKB-EC"/>
</dbReference>
<dbReference type="InterPro" id="IPR003780">
    <property type="entry name" value="COX15/CtaA_fam"/>
</dbReference>
<dbReference type="PANTHER" id="PTHR23289">
    <property type="entry name" value="CYTOCHROME C OXIDASE ASSEMBLY PROTEIN COX15"/>
    <property type="match status" value="1"/>
</dbReference>
<evidence type="ECO:0000256" key="2">
    <source>
        <dbReference type="ARBA" id="ARBA00004141"/>
    </source>
</evidence>
<dbReference type="Proteomes" id="UP000298517">
    <property type="component" value="Unassembled WGS sequence"/>
</dbReference>
<keyword evidence="6" id="KW-0560">Oxidoreductase</keyword>
<comment type="cofactor">
    <cofactor evidence="1">
        <name>heme b</name>
        <dbReference type="ChEBI" id="CHEBI:60344"/>
    </cofactor>
</comment>
<feature type="transmembrane region" description="Helical" evidence="12">
    <location>
        <begin position="20"/>
        <end position="39"/>
    </location>
</feature>
<feature type="transmembrane region" description="Helical" evidence="12">
    <location>
        <begin position="130"/>
        <end position="148"/>
    </location>
</feature>
<evidence type="ECO:0000313" key="13">
    <source>
        <dbReference type="EMBL" id="TEW72587.1"/>
    </source>
</evidence>
<dbReference type="GO" id="GO:0046872">
    <property type="term" value="F:metal ion binding"/>
    <property type="evidence" value="ECO:0007669"/>
    <property type="project" value="UniProtKB-KW"/>
</dbReference>
<dbReference type="AlphaFoldDB" id="A0A4Y8ARC6"/>
<dbReference type="RefSeq" id="WP_134249031.1">
    <property type="nucleotide sequence ID" value="NZ_SNQI01000005.1"/>
</dbReference>
<feature type="transmembrane region" description="Helical" evidence="12">
    <location>
        <begin position="323"/>
        <end position="345"/>
    </location>
</feature>
<keyword evidence="5 12" id="KW-1133">Transmembrane helix</keyword>
<comment type="subcellular location">
    <subcellularLocation>
        <location evidence="2">Membrane</location>
        <topology evidence="2">Multi-pass membrane protein</topology>
    </subcellularLocation>
</comment>
<evidence type="ECO:0000256" key="9">
    <source>
        <dbReference type="ARBA" id="ARBA00023136"/>
    </source>
</evidence>
<dbReference type="InterPro" id="IPR023754">
    <property type="entry name" value="HemeA_Synthase_type2"/>
</dbReference>
<evidence type="ECO:0000313" key="14">
    <source>
        <dbReference type="Proteomes" id="UP000298517"/>
    </source>
</evidence>
<evidence type="ECO:0000256" key="4">
    <source>
        <dbReference type="ARBA" id="ARBA00022723"/>
    </source>
</evidence>
<evidence type="ECO:0000256" key="10">
    <source>
        <dbReference type="ARBA" id="ARBA00044501"/>
    </source>
</evidence>
<feature type="transmembrane region" description="Helical" evidence="12">
    <location>
        <begin position="296"/>
        <end position="317"/>
    </location>
</feature>
<evidence type="ECO:0000256" key="1">
    <source>
        <dbReference type="ARBA" id="ARBA00001970"/>
    </source>
</evidence>
<organism evidence="13 14">
    <name type="scientific">Gramella jeungdoensis</name>
    <dbReference type="NCBI Taxonomy" id="708091"/>
    <lineage>
        <taxon>Bacteria</taxon>
        <taxon>Pseudomonadati</taxon>
        <taxon>Bacteroidota</taxon>
        <taxon>Flavobacteriia</taxon>
        <taxon>Flavobacteriales</taxon>
        <taxon>Flavobacteriaceae</taxon>
        <taxon>Christiangramia</taxon>
    </lineage>
</organism>
<keyword evidence="7" id="KW-0408">Iron</keyword>
<keyword evidence="9 12" id="KW-0472">Membrane</keyword>
<keyword evidence="4" id="KW-0479">Metal-binding</keyword>
<evidence type="ECO:0000256" key="3">
    <source>
        <dbReference type="ARBA" id="ARBA00022692"/>
    </source>
</evidence>
<feature type="transmembrane region" description="Helical" evidence="12">
    <location>
        <begin position="258"/>
        <end position="284"/>
    </location>
</feature>
<dbReference type="EMBL" id="SNQI01000005">
    <property type="protein sequence ID" value="TEW72587.1"/>
    <property type="molecule type" value="Genomic_DNA"/>
</dbReference>
<evidence type="ECO:0000256" key="7">
    <source>
        <dbReference type="ARBA" id="ARBA00023004"/>
    </source>
</evidence>
<dbReference type="Pfam" id="PF02628">
    <property type="entry name" value="COX15-CtaA"/>
    <property type="match status" value="1"/>
</dbReference>
<keyword evidence="14" id="KW-1185">Reference proteome</keyword>